<sequence length="127" mass="14392">MRILADTSILIDLLRGRGHRRDLFKRLTLEGHTFAVTAINVSEIYAGMRPQEREATRKLLAAFECLPIHCEIAELAGELRGAWARKGVTLHLADTLIAAAAMHHRLVLMTDNRKDFPMPELQLWPRA</sequence>
<dbReference type="Gene3D" id="3.40.50.1010">
    <property type="entry name" value="5'-nuclease"/>
    <property type="match status" value="1"/>
</dbReference>
<keyword evidence="5 8" id="KW-0378">Hydrolase</keyword>
<accession>A0A7V4XSC7</accession>
<dbReference type="InterPro" id="IPR022907">
    <property type="entry name" value="VapC_family"/>
</dbReference>
<name>A0A7V4XSC7_9BACT</name>
<organism evidence="10">
    <name type="scientific">Acidobacterium capsulatum</name>
    <dbReference type="NCBI Taxonomy" id="33075"/>
    <lineage>
        <taxon>Bacteria</taxon>
        <taxon>Pseudomonadati</taxon>
        <taxon>Acidobacteriota</taxon>
        <taxon>Terriglobia</taxon>
        <taxon>Terriglobales</taxon>
        <taxon>Acidobacteriaceae</taxon>
        <taxon>Acidobacterium</taxon>
    </lineage>
</organism>
<feature type="binding site" evidence="8">
    <location>
        <position position="94"/>
    </location>
    <ligand>
        <name>Mg(2+)</name>
        <dbReference type="ChEBI" id="CHEBI:18420"/>
    </ligand>
</feature>
<keyword evidence="4 8" id="KW-0479">Metal-binding</keyword>
<dbReference type="SUPFAM" id="SSF88723">
    <property type="entry name" value="PIN domain-like"/>
    <property type="match status" value="1"/>
</dbReference>
<evidence type="ECO:0000256" key="7">
    <source>
        <dbReference type="ARBA" id="ARBA00038093"/>
    </source>
</evidence>
<dbReference type="CDD" id="cd18741">
    <property type="entry name" value="PIN_VapC4-5_FitB-like"/>
    <property type="match status" value="1"/>
</dbReference>
<gene>
    <name evidence="8" type="primary">vapC</name>
    <name evidence="10" type="ORF">ENW50_06550</name>
</gene>
<keyword evidence="3 8" id="KW-0540">Nuclease</keyword>
<protein>
    <recommendedName>
        <fullName evidence="8">Ribonuclease VapC</fullName>
        <shortName evidence="8">RNase VapC</shortName>
        <ecNumber evidence="8">3.1.-.-</ecNumber>
    </recommendedName>
    <alternativeName>
        <fullName evidence="8">Toxin VapC</fullName>
    </alternativeName>
</protein>
<dbReference type="PANTHER" id="PTHR33653:SF1">
    <property type="entry name" value="RIBONUCLEASE VAPC2"/>
    <property type="match status" value="1"/>
</dbReference>
<dbReference type="InterPro" id="IPR029060">
    <property type="entry name" value="PIN-like_dom_sf"/>
</dbReference>
<feature type="binding site" evidence="8">
    <location>
        <position position="6"/>
    </location>
    <ligand>
        <name>Mg(2+)</name>
        <dbReference type="ChEBI" id="CHEBI:18420"/>
    </ligand>
</feature>
<dbReference type="GO" id="GO:0000287">
    <property type="term" value="F:magnesium ion binding"/>
    <property type="evidence" value="ECO:0007669"/>
    <property type="project" value="UniProtKB-UniRule"/>
</dbReference>
<dbReference type="AlphaFoldDB" id="A0A7V4XSC7"/>
<evidence type="ECO:0000256" key="3">
    <source>
        <dbReference type="ARBA" id="ARBA00022722"/>
    </source>
</evidence>
<evidence type="ECO:0000256" key="4">
    <source>
        <dbReference type="ARBA" id="ARBA00022723"/>
    </source>
</evidence>
<dbReference type="Pfam" id="PF01850">
    <property type="entry name" value="PIN"/>
    <property type="match status" value="1"/>
</dbReference>
<reference evidence="10" key="1">
    <citation type="journal article" date="2020" name="mSystems">
        <title>Genome- and Community-Level Interaction Insights into Carbon Utilization and Element Cycling Functions of Hydrothermarchaeota in Hydrothermal Sediment.</title>
        <authorList>
            <person name="Zhou Z."/>
            <person name="Liu Y."/>
            <person name="Xu W."/>
            <person name="Pan J."/>
            <person name="Luo Z.H."/>
            <person name="Li M."/>
        </authorList>
    </citation>
    <scope>NUCLEOTIDE SEQUENCE [LARGE SCALE GENOMIC DNA]</scope>
    <source>
        <strain evidence="10">SpSt-855</strain>
    </source>
</reference>
<feature type="domain" description="PIN" evidence="9">
    <location>
        <begin position="3"/>
        <end position="114"/>
    </location>
</feature>
<dbReference type="InterPro" id="IPR050556">
    <property type="entry name" value="Type_II_TA_system_RNase"/>
</dbReference>
<evidence type="ECO:0000256" key="1">
    <source>
        <dbReference type="ARBA" id="ARBA00001946"/>
    </source>
</evidence>
<dbReference type="GO" id="GO:0090729">
    <property type="term" value="F:toxin activity"/>
    <property type="evidence" value="ECO:0007669"/>
    <property type="project" value="UniProtKB-KW"/>
</dbReference>
<dbReference type="PANTHER" id="PTHR33653">
    <property type="entry name" value="RIBONUCLEASE VAPC2"/>
    <property type="match status" value="1"/>
</dbReference>
<dbReference type="HAMAP" id="MF_00265">
    <property type="entry name" value="VapC_Nob1"/>
    <property type="match status" value="1"/>
</dbReference>
<keyword evidence="2 8" id="KW-1277">Toxin-antitoxin system</keyword>
<evidence type="ECO:0000256" key="8">
    <source>
        <dbReference type="HAMAP-Rule" id="MF_00265"/>
    </source>
</evidence>
<comment type="caution">
    <text evidence="10">The sequence shown here is derived from an EMBL/GenBank/DDBJ whole genome shotgun (WGS) entry which is preliminary data.</text>
</comment>
<comment type="cofactor">
    <cofactor evidence="1 8">
        <name>Mg(2+)</name>
        <dbReference type="ChEBI" id="CHEBI:18420"/>
    </cofactor>
</comment>
<dbReference type="EMBL" id="DTKL01000039">
    <property type="protein sequence ID" value="HGY94329.1"/>
    <property type="molecule type" value="Genomic_DNA"/>
</dbReference>
<evidence type="ECO:0000256" key="6">
    <source>
        <dbReference type="ARBA" id="ARBA00022842"/>
    </source>
</evidence>
<evidence type="ECO:0000259" key="9">
    <source>
        <dbReference type="Pfam" id="PF01850"/>
    </source>
</evidence>
<proteinExistence type="inferred from homology"/>
<evidence type="ECO:0000256" key="5">
    <source>
        <dbReference type="ARBA" id="ARBA00022801"/>
    </source>
</evidence>
<keyword evidence="8" id="KW-0800">Toxin</keyword>
<dbReference type="GO" id="GO:0004540">
    <property type="term" value="F:RNA nuclease activity"/>
    <property type="evidence" value="ECO:0007669"/>
    <property type="project" value="InterPro"/>
</dbReference>
<evidence type="ECO:0000256" key="2">
    <source>
        <dbReference type="ARBA" id="ARBA00022649"/>
    </source>
</evidence>
<keyword evidence="6 8" id="KW-0460">Magnesium</keyword>
<evidence type="ECO:0000313" key="10">
    <source>
        <dbReference type="EMBL" id="HGY94329.1"/>
    </source>
</evidence>
<comment type="similarity">
    <text evidence="7 8">Belongs to the PINc/VapC protein family.</text>
</comment>
<dbReference type="InterPro" id="IPR002716">
    <property type="entry name" value="PIN_dom"/>
</dbReference>
<comment type="function">
    <text evidence="8">Toxic component of a toxin-antitoxin (TA) system. An RNase.</text>
</comment>
<dbReference type="EC" id="3.1.-.-" evidence="8"/>
<dbReference type="GO" id="GO:0016787">
    <property type="term" value="F:hydrolase activity"/>
    <property type="evidence" value="ECO:0007669"/>
    <property type="project" value="UniProtKB-KW"/>
</dbReference>